<dbReference type="AlphaFoldDB" id="A0A183ECR3"/>
<sequence>MATERPLIRKYGVDESVKLNGSEMNSALMAGRLRDYSQFHRKRNLESSPVRALAADQEAIKRAKIDDETTATRKQQRDAVDALVPDITHFTESSNGMDNRTSVARSMNERAQSAATTCSGSDFLQQQFQIAADMSQNQMRRKITSSQELKLNAIPVTGGAQIRSLLNQLPISVAQLQRSLASASQSDELSASASPNQAVGQPRSMNCQLNELPGTVGAQAGLLQKQLSASAVQQWLQNYGLMSQSDDSILNAVGAIGTSQNYFPAAEQLRQHLNLAPDLNSQRGPVAADFIPHYNVPSDSGQPGAAPNGEMLKRSVHNQFIQGSESAQGSALLRSALTKLPATAFSPNYLQLRGTAPGSVPGAVPSAAHQLTAPSFHVPPQVAIPQQQQQPVSTALMNELLANYVNYGRIRELASSVAQVPTHQFMQTLPSPNGDQQPTVQFLQANPQLLLPPLPLQLPVPSTTNSALASLLTGVSRDLAFSQWLDYTRLLNLQPNVAETLPPTPLNPVPVAVLQNAPTASLPTFPALQTQITGIGLLPGVSEQSSDVTARRSHDTQSAESSSQDTREQPPQFSSDVRTAAPSTGALPSTQ</sequence>
<feature type="region of interest" description="Disordered" evidence="1">
    <location>
        <begin position="187"/>
        <end position="206"/>
    </location>
</feature>
<evidence type="ECO:0000256" key="1">
    <source>
        <dbReference type="SAM" id="MobiDB-lite"/>
    </source>
</evidence>
<evidence type="ECO:0000313" key="4">
    <source>
        <dbReference type="WBParaSite" id="GPUH_0001877901-mRNA-1"/>
    </source>
</evidence>
<evidence type="ECO:0000313" key="2">
    <source>
        <dbReference type="EMBL" id="VDN32394.1"/>
    </source>
</evidence>
<name>A0A183ECR3_9BILA</name>
<feature type="region of interest" description="Disordered" evidence="1">
    <location>
        <begin position="543"/>
        <end position="591"/>
    </location>
</feature>
<reference evidence="4" key="1">
    <citation type="submission" date="2016-06" db="UniProtKB">
        <authorList>
            <consortium name="WormBaseParasite"/>
        </authorList>
    </citation>
    <scope>IDENTIFICATION</scope>
</reference>
<keyword evidence="3" id="KW-1185">Reference proteome</keyword>
<gene>
    <name evidence="2" type="ORF">GPUH_LOCUS18754</name>
</gene>
<dbReference type="WBParaSite" id="GPUH_0001877901-mRNA-1">
    <property type="protein sequence ID" value="GPUH_0001877901-mRNA-1"/>
    <property type="gene ID" value="GPUH_0001877901"/>
</dbReference>
<proteinExistence type="predicted"/>
<protein>
    <submittedName>
        <fullName evidence="2 4">Uncharacterized protein</fullName>
    </submittedName>
</protein>
<feature type="compositionally biased region" description="Polar residues" evidence="1">
    <location>
        <begin position="558"/>
        <end position="577"/>
    </location>
</feature>
<reference evidence="2 3" key="2">
    <citation type="submission" date="2018-11" db="EMBL/GenBank/DDBJ databases">
        <authorList>
            <consortium name="Pathogen Informatics"/>
        </authorList>
    </citation>
    <scope>NUCLEOTIDE SEQUENCE [LARGE SCALE GENOMIC DNA]</scope>
</reference>
<accession>A0A183ECR3</accession>
<dbReference type="EMBL" id="UYRT01087290">
    <property type="protein sequence ID" value="VDN32394.1"/>
    <property type="molecule type" value="Genomic_DNA"/>
</dbReference>
<organism evidence="4">
    <name type="scientific">Gongylonema pulchrum</name>
    <dbReference type="NCBI Taxonomy" id="637853"/>
    <lineage>
        <taxon>Eukaryota</taxon>
        <taxon>Metazoa</taxon>
        <taxon>Ecdysozoa</taxon>
        <taxon>Nematoda</taxon>
        <taxon>Chromadorea</taxon>
        <taxon>Rhabditida</taxon>
        <taxon>Spirurina</taxon>
        <taxon>Spiruromorpha</taxon>
        <taxon>Spiruroidea</taxon>
        <taxon>Gongylonematidae</taxon>
        <taxon>Gongylonema</taxon>
    </lineage>
</organism>
<evidence type="ECO:0000313" key="3">
    <source>
        <dbReference type="Proteomes" id="UP000271098"/>
    </source>
</evidence>
<dbReference type="Proteomes" id="UP000271098">
    <property type="component" value="Unassembled WGS sequence"/>
</dbReference>